<dbReference type="Proteomes" id="UP000306393">
    <property type="component" value="Unassembled WGS sequence"/>
</dbReference>
<dbReference type="AlphaFoldDB" id="A0A4U3F9P4"/>
<keyword evidence="5" id="KW-0378">Hydrolase</keyword>
<gene>
    <name evidence="14" type="ORF">EpCFBP13511_11655</name>
    <name evidence="13" type="ORF">IFT93_18450</name>
</gene>
<dbReference type="EMBL" id="QGAC01000010">
    <property type="protein sequence ID" value="TKJ89940.1"/>
    <property type="molecule type" value="Genomic_DNA"/>
</dbReference>
<dbReference type="Pfam" id="PF01931">
    <property type="entry name" value="NTPase_I-T"/>
    <property type="match status" value="1"/>
</dbReference>
<dbReference type="Proteomes" id="UP000661012">
    <property type="component" value="Unassembled WGS sequence"/>
</dbReference>
<keyword evidence="6" id="KW-0460">Magnesium</keyword>
<dbReference type="STRING" id="1219360.GCA_001571305_00072"/>
<keyword evidence="8" id="KW-0464">Manganese</keyword>
<evidence type="ECO:0000256" key="6">
    <source>
        <dbReference type="ARBA" id="ARBA00022842"/>
    </source>
</evidence>
<comment type="cofactor">
    <cofactor evidence="2">
        <name>Mg(2+)</name>
        <dbReference type="ChEBI" id="CHEBI:18420"/>
    </cofactor>
</comment>
<dbReference type="GO" id="GO:0009117">
    <property type="term" value="P:nucleotide metabolic process"/>
    <property type="evidence" value="ECO:0007669"/>
    <property type="project" value="UniProtKB-KW"/>
</dbReference>
<evidence type="ECO:0000256" key="11">
    <source>
        <dbReference type="ARBA" id="ARBA00048781"/>
    </source>
</evidence>
<name>A0A4U3F9P4_9GAMM</name>
<organism evidence="14 15">
    <name type="scientific">Erwinia persicina</name>
    <dbReference type="NCBI Taxonomy" id="55211"/>
    <lineage>
        <taxon>Bacteria</taxon>
        <taxon>Pseudomonadati</taxon>
        <taxon>Pseudomonadota</taxon>
        <taxon>Gammaproteobacteria</taxon>
        <taxon>Enterobacterales</taxon>
        <taxon>Erwiniaceae</taxon>
        <taxon>Erwinia</taxon>
    </lineage>
</organism>
<comment type="caution">
    <text evidence="14">The sequence shown here is derived from an EMBL/GenBank/DDBJ whole genome shotgun (WGS) entry which is preliminary data.</text>
</comment>
<proteinExistence type="predicted"/>
<evidence type="ECO:0000256" key="4">
    <source>
        <dbReference type="ARBA" id="ARBA00022741"/>
    </source>
</evidence>
<dbReference type="GO" id="GO:0000166">
    <property type="term" value="F:nucleotide binding"/>
    <property type="evidence" value="ECO:0007669"/>
    <property type="project" value="UniProtKB-KW"/>
</dbReference>
<reference evidence="13 16" key="2">
    <citation type="journal article" date="2020" name="FEMS Microbiol. Ecol.">
        <title>Temporal dynamics of bacterial communities during seed development and maturation.</title>
        <authorList>
            <person name="Chesneau G."/>
            <person name="Torres-Cortes G."/>
            <person name="Briand M."/>
            <person name="Darrasse A."/>
            <person name="Preveaux A."/>
            <person name="Marais C."/>
            <person name="Jacques M.A."/>
            <person name="Shade A."/>
            <person name="Barret M."/>
        </authorList>
    </citation>
    <scope>NUCLEOTIDE SEQUENCE [LARGE SCALE GENOMIC DNA]</scope>
    <source>
        <strain evidence="13 16">CFBP13732</strain>
    </source>
</reference>
<evidence type="ECO:0000256" key="9">
    <source>
        <dbReference type="ARBA" id="ARBA00038901"/>
    </source>
</evidence>
<evidence type="ECO:0000256" key="1">
    <source>
        <dbReference type="ARBA" id="ARBA00001936"/>
    </source>
</evidence>
<dbReference type="OrthoDB" id="164951at2"/>
<evidence type="ECO:0000256" key="10">
    <source>
        <dbReference type="ARBA" id="ARBA00048174"/>
    </source>
</evidence>
<comment type="cofactor">
    <cofactor evidence="1">
        <name>Mn(2+)</name>
        <dbReference type="ChEBI" id="CHEBI:29035"/>
    </cofactor>
</comment>
<evidence type="ECO:0000313" key="16">
    <source>
        <dbReference type="Proteomes" id="UP000661012"/>
    </source>
</evidence>
<dbReference type="EC" id="3.6.1.73" evidence="9"/>
<dbReference type="InterPro" id="IPR029001">
    <property type="entry name" value="ITPase-like_fam"/>
</dbReference>
<dbReference type="GO" id="GO:0006772">
    <property type="term" value="P:thiamine metabolic process"/>
    <property type="evidence" value="ECO:0007669"/>
    <property type="project" value="TreeGrafter"/>
</dbReference>
<dbReference type="PANTHER" id="PTHR34699">
    <property type="match status" value="1"/>
</dbReference>
<evidence type="ECO:0000313" key="15">
    <source>
        <dbReference type="Proteomes" id="UP000306393"/>
    </source>
</evidence>
<evidence type="ECO:0000256" key="3">
    <source>
        <dbReference type="ARBA" id="ARBA00022723"/>
    </source>
</evidence>
<dbReference type="Gene3D" id="3.90.950.10">
    <property type="match status" value="1"/>
</dbReference>
<dbReference type="EMBL" id="JACYNN010000017">
    <property type="protein sequence ID" value="MBD8108373.1"/>
    <property type="molecule type" value="Genomic_DNA"/>
</dbReference>
<evidence type="ECO:0000313" key="13">
    <source>
        <dbReference type="EMBL" id="MBD8108373.1"/>
    </source>
</evidence>
<keyword evidence="7" id="KW-0546">Nucleotide metabolism</keyword>
<comment type="catalytic activity">
    <reaction evidence="11">
        <text>XTP + H2O = XDP + phosphate + H(+)</text>
        <dbReference type="Rhea" id="RHEA:28406"/>
        <dbReference type="ChEBI" id="CHEBI:15377"/>
        <dbReference type="ChEBI" id="CHEBI:15378"/>
        <dbReference type="ChEBI" id="CHEBI:43474"/>
        <dbReference type="ChEBI" id="CHEBI:59884"/>
        <dbReference type="ChEBI" id="CHEBI:61314"/>
        <dbReference type="EC" id="3.6.1.73"/>
    </reaction>
</comment>
<keyword evidence="3" id="KW-0479">Metal-binding</keyword>
<dbReference type="GO" id="GO:0103023">
    <property type="term" value="F:ITPase activity"/>
    <property type="evidence" value="ECO:0007669"/>
    <property type="project" value="UniProtKB-EC"/>
</dbReference>
<sequence>MRNKCVTILLSSENEAKISSVRKVCTELFPNFSLYHYNVTSGISETPEDDDEAIKGCHNRIENLEKEISSIHADYIIALEGLVNKSEFGVFVYGWAVIKETAANKYHYGCSGKVMLPSDITSKLLKSVKLSDLVLDLYPQYSDDDLKKMGTNGVLTRGLYTRVQEFETALKCAFGSLVVQRGEQYGQADNF</sequence>
<keyword evidence="4" id="KW-0547">Nucleotide-binding</keyword>
<evidence type="ECO:0000256" key="7">
    <source>
        <dbReference type="ARBA" id="ARBA00023080"/>
    </source>
</evidence>
<reference evidence="14 15" key="1">
    <citation type="journal article" date="2019" name="Sci. Rep.">
        <title>Differences in resource use lead to coexistence of seed-transmitted microbial populations.</title>
        <authorList>
            <person name="Torres-Cortes G."/>
            <person name="Garcia B.J."/>
            <person name="Compant S."/>
            <person name="Rezki S."/>
            <person name="Jones P."/>
            <person name="Preveaux A."/>
            <person name="Briand M."/>
            <person name="Roulet A."/>
            <person name="Bouchez O."/>
            <person name="Jacobson D."/>
            <person name="Barret M."/>
        </authorList>
    </citation>
    <scope>NUCLEOTIDE SEQUENCE [LARGE SCALE GENOMIC DNA]</scope>
    <source>
        <strain evidence="14 15">CFBP13511</strain>
    </source>
</reference>
<evidence type="ECO:0000259" key="12">
    <source>
        <dbReference type="Pfam" id="PF01931"/>
    </source>
</evidence>
<dbReference type="GO" id="GO:0046872">
    <property type="term" value="F:metal ion binding"/>
    <property type="evidence" value="ECO:0007669"/>
    <property type="project" value="UniProtKB-KW"/>
</dbReference>
<dbReference type="RefSeq" id="WP_137269264.1">
    <property type="nucleotide sequence ID" value="NZ_JACYNM010000017.1"/>
</dbReference>
<evidence type="ECO:0000313" key="14">
    <source>
        <dbReference type="EMBL" id="TKJ89940.1"/>
    </source>
</evidence>
<dbReference type="InterPro" id="IPR050299">
    <property type="entry name" value="YjjX_NTPase"/>
</dbReference>
<comment type="catalytic activity">
    <reaction evidence="10">
        <text>ITP + H2O = IDP + phosphate + H(+)</text>
        <dbReference type="Rhea" id="RHEA:28330"/>
        <dbReference type="ChEBI" id="CHEBI:15377"/>
        <dbReference type="ChEBI" id="CHEBI:15378"/>
        <dbReference type="ChEBI" id="CHEBI:43474"/>
        <dbReference type="ChEBI" id="CHEBI:58280"/>
        <dbReference type="ChEBI" id="CHEBI:61402"/>
        <dbReference type="EC" id="3.6.1.73"/>
    </reaction>
</comment>
<feature type="domain" description="Non-canonical purine NTP phosphatase/PRRC1" evidence="12">
    <location>
        <begin position="12"/>
        <end position="176"/>
    </location>
</feature>
<accession>A0A4U3F9P4</accession>
<keyword evidence="16" id="KW-1185">Reference proteome</keyword>
<dbReference type="SUPFAM" id="SSF52972">
    <property type="entry name" value="ITPase-like"/>
    <property type="match status" value="1"/>
</dbReference>
<evidence type="ECO:0000256" key="5">
    <source>
        <dbReference type="ARBA" id="ARBA00022801"/>
    </source>
</evidence>
<dbReference type="PANTHER" id="PTHR34699:SF2">
    <property type="entry name" value="NON-CANONICAL PURINE NTP PHOSPHATASE_PRRC1 DOMAIN-CONTAINING PROTEIN"/>
    <property type="match status" value="1"/>
</dbReference>
<evidence type="ECO:0000256" key="8">
    <source>
        <dbReference type="ARBA" id="ARBA00023211"/>
    </source>
</evidence>
<evidence type="ECO:0000256" key="2">
    <source>
        <dbReference type="ARBA" id="ARBA00001946"/>
    </source>
</evidence>
<protein>
    <recommendedName>
        <fullName evidence="9">inosine/xanthosine triphosphatase</fullName>
        <ecNumber evidence="9">3.6.1.73</ecNumber>
    </recommendedName>
</protein>
<dbReference type="InterPro" id="IPR026533">
    <property type="entry name" value="NTPase/PRRC1"/>
</dbReference>